<name>K1QPH1_MAGGI</name>
<organism evidence="2">
    <name type="scientific">Magallana gigas</name>
    <name type="common">Pacific oyster</name>
    <name type="synonym">Crassostrea gigas</name>
    <dbReference type="NCBI Taxonomy" id="29159"/>
    <lineage>
        <taxon>Eukaryota</taxon>
        <taxon>Metazoa</taxon>
        <taxon>Spiralia</taxon>
        <taxon>Lophotrochozoa</taxon>
        <taxon>Mollusca</taxon>
        <taxon>Bivalvia</taxon>
        <taxon>Autobranchia</taxon>
        <taxon>Pteriomorphia</taxon>
        <taxon>Ostreida</taxon>
        <taxon>Ostreoidea</taxon>
        <taxon>Ostreidae</taxon>
        <taxon>Magallana</taxon>
    </lineage>
</organism>
<dbReference type="AlphaFoldDB" id="K1QPH1"/>
<feature type="compositionally biased region" description="Acidic residues" evidence="1">
    <location>
        <begin position="26"/>
        <end position="39"/>
    </location>
</feature>
<reference evidence="2" key="1">
    <citation type="journal article" date="2012" name="Nature">
        <title>The oyster genome reveals stress adaptation and complexity of shell formation.</title>
        <authorList>
            <person name="Zhang G."/>
            <person name="Fang X."/>
            <person name="Guo X."/>
            <person name="Li L."/>
            <person name="Luo R."/>
            <person name="Xu F."/>
            <person name="Yang P."/>
            <person name="Zhang L."/>
            <person name="Wang X."/>
            <person name="Qi H."/>
            <person name="Xiong Z."/>
            <person name="Que H."/>
            <person name="Xie Y."/>
            <person name="Holland P.W."/>
            <person name="Paps J."/>
            <person name="Zhu Y."/>
            <person name="Wu F."/>
            <person name="Chen Y."/>
            <person name="Wang J."/>
            <person name="Peng C."/>
            <person name="Meng J."/>
            <person name="Yang L."/>
            <person name="Liu J."/>
            <person name="Wen B."/>
            <person name="Zhang N."/>
            <person name="Huang Z."/>
            <person name="Zhu Q."/>
            <person name="Feng Y."/>
            <person name="Mount A."/>
            <person name="Hedgecock D."/>
            <person name="Xu Z."/>
            <person name="Liu Y."/>
            <person name="Domazet-Loso T."/>
            <person name="Du Y."/>
            <person name="Sun X."/>
            <person name="Zhang S."/>
            <person name="Liu B."/>
            <person name="Cheng P."/>
            <person name="Jiang X."/>
            <person name="Li J."/>
            <person name="Fan D."/>
            <person name="Wang W."/>
            <person name="Fu W."/>
            <person name="Wang T."/>
            <person name="Wang B."/>
            <person name="Zhang J."/>
            <person name="Peng Z."/>
            <person name="Li Y."/>
            <person name="Li N."/>
            <person name="Wang J."/>
            <person name="Chen M."/>
            <person name="He Y."/>
            <person name="Tan F."/>
            <person name="Song X."/>
            <person name="Zheng Q."/>
            <person name="Huang R."/>
            <person name="Yang H."/>
            <person name="Du X."/>
            <person name="Chen L."/>
            <person name="Yang M."/>
            <person name="Gaffney P.M."/>
            <person name="Wang S."/>
            <person name="Luo L."/>
            <person name="She Z."/>
            <person name="Ming Y."/>
            <person name="Huang W."/>
            <person name="Zhang S."/>
            <person name="Huang B."/>
            <person name="Zhang Y."/>
            <person name="Qu T."/>
            <person name="Ni P."/>
            <person name="Miao G."/>
            <person name="Wang J."/>
            <person name="Wang Q."/>
            <person name="Steinberg C.E."/>
            <person name="Wang H."/>
            <person name="Li N."/>
            <person name="Qian L."/>
            <person name="Zhang G."/>
            <person name="Li Y."/>
            <person name="Yang H."/>
            <person name="Liu X."/>
            <person name="Wang J."/>
            <person name="Yin Y."/>
            <person name="Wang J."/>
        </authorList>
    </citation>
    <scope>NUCLEOTIDE SEQUENCE [LARGE SCALE GENOMIC DNA]</scope>
    <source>
        <strain evidence="2">05x7-T-G4-1.051#20</strain>
    </source>
</reference>
<gene>
    <name evidence="2" type="ORF">CGI_10016595</name>
</gene>
<proteinExistence type="predicted"/>
<dbReference type="HOGENOM" id="CLU_2778363_0_0_1"/>
<feature type="region of interest" description="Disordered" evidence="1">
    <location>
        <begin position="1"/>
        <end position="39"/>
    </location>
</feature>
<evidence type="ECO:0000313" key="2">
    <source>
        <dbReference type="EMBL" id="EKC32999.1"/>
    </source>
</evidence>
<evidence type="ECO:0000256" key="1">
    <source>
        <dbReference type="SAM" id="MobiDB-lite"/>
    </source>
</evidence>
<accession>K1QPH1</accession>
<protein>
    <submittedName>
        <fullName evidence="2">Uncharacterized protein</fullName>
    </submittedName>
</protein>
<dbReference type="InParanoid" id="K1QPH1"/>
<dbReference type="EMBL" id="JH817043">
    <property type="protein sequence ID" value="EKC32999.1"/>
    <property type="molecule type" value="Genomic_DNA"/>
</dbReference>
<sequence length="69" mass="7332">MFSKKLPRIDPNGGAGGLEVINTSEGELEDGDKAPDEDESSVNAVMESFEPGVQTLISAFGPLLVGRRR</sequence>